<reference evidence="2 3" key="2">
    <citation type="journal article" date="2011" name="Mol. Biol. Evol.">
        <title>Unity in variety--the pan-genome of the Chlamydiae.</title>
        <authorList>
            <person name="Collingro A."/>
            <person name="Tischler P."/>
            <person name="Weinmaier T."/>
            <person name="Penz T."/>
            <person name="Heinz E."/>
            <person name="Brunham R.C."/>
            <person name="Read T.D."/>
            <person name="Bavoil P.M."/>
            <person name="Sachse K."/>
            <person name="Kahane S."/>
            <person name="Friedman M.G."/>
            <person name="Rattei T."/>
            <person name="Myers G.S."/>
            <person name="Horn M."/>
        </authorList>
    </citation>
    <scope>NUCLEOTIDE SEQUENCE [LARGE SCALE GENOMIC DNA]</scope>
    <source>
        <strain evidence="3">ATCC VR-1471 / Z</strain>
    </source>
</reference>
<accession>F8L6K8</accession>
<feature type="transmembrane region" description="Helical" evidence="1">
    <location>
        <begin position="12"/>
        <end position="33"/>
    </location>
</feature>
<gene>
    <name evidence="2" type="ordered locus">SNE_A04760</name>
</gene>
<dbReference type="KEGG" id="sng:SNE_A04760"/>
<proteinExistence type="predicted"/>
<protein>
    <submittedName>
        <fullName evidence="2">Uncharacterized protein</fullName>
    </submittedName>
</protein>
<keyword evidence="3" id="KW-1185">Reference proteome</keyword>
<keyword evidence="1" id="KW-0472">Membrane</keyword>
<organism evidence="2 3">
    <name type="scientific">Simkania negevensis (strain ATCC VR-1471 / DSM 27360 / Z)</name>
    <dbReference type="NCBI Taxonomy" id="331113"/>
    <lineage>
        <taxon>Bacteria</taxon>
        <taxon>Pseudomonadati</taxon>
        <taxon>Chlamydiota</taxon>
        <taxon>Chlamydiia</taxon>
        <taxon>Parachlamydiales</taxon>
        <taxon>Simkaniaceae</taxon>
        <taxon>Simkania</taxon>
    </lineage>
</organism>
<dbReference type="EMBL" id="FR872582">
    <property type="protein sequence ID" value="CCB88353.1"/>
    <property type="molecule type" value="Genomic_DNA"/>
</dbReference>
<dbReference type="AlphaFoldDB" id="F8L6K8"/>
<name>F8L6K8_SIMNZ</name>
<reference key="1">
    <citation type="journal article" date="2011" name="Mol. Biol. Evol.">
        <title>Unity in variety -- the pan-genome of the Chlamydiae.</title>
        <authorList>
            <person name="Collingro A."/>
            <person name="Tischler P."/>
            <person name="Weinmaier T."/>
            <person name="Penz T."/>
            <person name="Heinz E."/>
            <person name="Brunham R.C."/>
            <person name="Read T.D."/>
            <person name="Bavoil P.M."/>
            <person name="Sachse K."/>
            <person name="Kahane S."/>
            <person name="Friedman M.G."/>
            <person name="Rattei T."/>
            <person name="Myers G.S.A."/>
            <person name="Horn M."/>
        </authorList>
    </citation>
    <scope>NUCLEOTIDE SEQUENCE</scope>
    <source>
        <strain>Z</strain>
    </source>
</reference>
<dbReference type="RefSeq" id="WP_013942820.1">
    <property type="nucleotide sequence ID" value="NC_015713.1"/>
</dbReference>
<keyword evidence="1" id="KW-0812">Transmembrane</keyword>
<evidence type="ECO:0000256" key="1">
    <source>
        <dbReference type="SAM" id="Phobius"/>
    </source>
</evidence>
<keyword evidence="1" id="KW-1133">Transmembrane helix</keyword>
<feature type="transmembrane region" description="Helical" evidence="1">
    <location>
        <begin position="45"/>
        <end position="64"/>
    </location>
</feature>
<dbReference type="HOGENOM" id="CLU_2847474_0_0_0"/>
<dbReference type="Proteomes" id="UP000000496">
    <property type="component" value="Chromosome gsn.131"/>
</dbReference>
<evidence type="ECO:0000313" key="3">
    <source>
        <dbReference type="Proteomes" id="UP000000496"/>
    </source>
</evidence>
<dbReference type="STRING" id="331113.SNE_A04760"/>
<evidence type="ECO:0000313" key="2">
    <source>
        <dbReference type="EMBL" id="CCB88353.1"/>
    </source>
</evidence>
<sequence>MEDHSYTVNFLVHLVDVLIKSVGGGIGFAFLALEVKKAWKQERKWKLALAIGAAIFGVYILFVGI</sequence>